<keyword evidence="2" id="KW-1185">Reference proteome</keyword>
<comment type="caution">
    <text evidence="1">The sequence shown here is derived from an EMBL/GenBank/DDBJ whole genome shotgun (WGS) entry which is preliminary data.</text>
</comment>
<dbReference type="EMBL" id="SRYA01000116">
    <property type="protein sequence ID" value="TGY87307.1"/>
    <property type="molecule type" value="Genomic_DNA"/>
</dbReference>
<evidence type="ECO:0000313" key="2">
    <source>
        <dbReference type="Proteomes" id="UP000304953"/>
    </source>
</evidence>
<proteinExistence type="predicted"/>
<protein>
    <submittedName>
        <fullName evidence="1">DUF3267 domain-containing protein</fullName>
    </submittedName>
</protein>
<accession>A0AC61RN10</accession>
<dbReference type="Proteomes" id="UP000304953">
    <property type="component" value="Unassembled WGS sequence"/>
</dbReference>
<sequence>MDNDKRKLTEKELKRKNDFEKFNSEMQQKGYKMKKIIINTQQAKPLCLLIMLPFMALAFWIYYKVNGFDLDCLSWEFLVVLLMLILCLSILHELIHGITWSIFAKNHFHSIDFGFIWSSFSPYCTCSEPLEKWQYLLGTAMPTLVLGGGAAVVSVMTNQLLLFILAEFMIISGGGDFLIILKSMLYRTDKQESVYCDHPYECGFVVFEK</sequence>
<reference evidence="1" key="1">
    <citation type="submission" date="2019-04" db="EMBL/GenBank/DDBJ databases">
        <title>Microbes associate with the intestines of laboratory mice.</title>
        <authorList>
            <person name="Navarre W."/>
            <person name="Wong E."/>
            <person name="Huang K."/>
            <person name="Tropini C."/>
            <person name="Ng K."/>
            <person name="Yu B."/>
        </authorList>
    </citation>
    <scope>NUCLEOTIDE SEQUENCE</scope>
    <source>
        <strain evidence="1">NM01_1-7b</strain>
    </source>
</reference>
<name>A0AC61RN10_9FIRM</name>
<gene>
    <name evidence="1" type="ORF">E5329_26775</name>
</gene>
<evidence type="ECO:0000313" key="1">
    <source>
        <dbReference type="EMBL" id="TGY87307.1"/>
    </source>
</evidence>
<organism evidence="1 2">
    <name type="scientific">Petralouisia muris</name>
    <dbReference type="NCBI Taxonomy" id="3032872"/>
    <lineage>
        <taxon>Bacteria</taxon>
        <taxon>Bacillati</taxon>
        <taxon>Bacillota</taxon>
        <taxon>Clostridia</taxon>
        <taxon>Lachnospirales</taxon>
        <taxon>Lachnospiraceae</taxon>
        <taxon>Petralouisia</taxon>
    </lineage>
</organism>